<keyword evidence="9" id="KW-0812">Transmembrane</keyword>
<dbReference type="InterPro" id="IPR045175">
    <property type="entry name" value="M28_fam"/>
</dbReference>
<dbReference type="STRING" id="4572.M7ZKY9"/>
<dbReference type="InterPro" id="IPR007484">
    <property type="entry name" value="Peptidase_M28"/>
</dbReference>
<dbReference type="eggNOG" id="KOG2194">
    <property type="taxonomic scope" value="Eukaryota"/>
</dbReference>
<accession>M7ZKY9</accession>
<evidence type="ECO:0000256" key="12">
    <source>
        <dbReference type="ARBA" id="ARBA00022824"/>
    </source>
</evidence>
<evidence type="ECO:0000256" key="5">
    <source>
        <dbReference type="ARBA" id="ARBA00010918"/>
    </source>
</evidence>
<evidence type="ECO:0000256" key="4">
    <source>
        <dbReference type="ARBA" id="ARBA00004477"/>
    </source>
</evidence>
<dbReference type="OMA" id="FKHAVIF"/>
<comment type="cofactor">
    <cofactor evidence="1">
        <name>Zn(2+)</name>
        <dbReference type="ChEBI" id="CHEBI:29105"/>
    </cofactor>
</comment>
<evidence type="ECO:0000256" key="17">
    <source>
        <dbReference type="ARBA" id="ARBA00023180"/>
    </source>
</evidence>
<evidence type="ECO:0000256" key="9">
    <source>
        <dbReference type="ARBA" id="ARBA00022692"/>
    </source>
</evidence>
<evidence type="ECO:0000256" key="8">
    <source>
        <dbReference type="ARBA" id="ARBA00022670"/>
    </source>
</evidence>
<comment type="similarity">
    <text evidence="5">Belongs to the peptidase M28 family.</text>
</comment>
<evidence type="ECO:0000256" key="3">
    <source>
        <dbReference type="ARBA" id="ARBA00004128"/>
    </source>
</evidence>
<dbReference type="FunFam" id="3.40.630.10:FF:000008">
    <property type="entry name" value="Endoplasmic reticulum metallopeptidase 1"/>
    <property type="match status" value="1"/>
</dbReference>
<proteinExistence type="inferred from homology"/>
<evidence type="ECO:0000256" key="16">
    <source>
        <dbReference type="ARBA" id="ARBA00023136"/>
    </source>
</evidence>
<comment type="function">
    <text evidence="2">May be involved in vacuolar sorting and osmoregulation.</text>
</comment>
<evidence type="ECO:0000313" key="20">
    <source>
        <dbReference type="EMBL" id="EMS48754.1"/>
    </source>
</evidence>
<evidence type="ECO:0000256" key="15">
    <source>
        <dbReference type="ARBA" id="ARBA00023049"/>
    </source>
</evidence>
<evidence type="ECO:0000256" key="7">
    <source>
        <dbReference type="ARBA" id="ARBA00022554"/>
    </source>
</evidence>
<dbReference type="GO" id="GO:0046872">
    <property type="term" value="F:metal ion binding"/>
    <property type="evidence" value="ECO:0007669"/>
    <property type="project" value="UniProtKB-KW"/>
</dbReference>
<protein>
    <recommendedName>
        <fullName evidence="6">Vacuolar membrane protease</fullName>
    </recommendedName>
    <alternativeName>
        <fullName evidence="18">FXNA-related family protease 1</fullName>
    </alternativeName>
</protein>
<sequence>MGRFTTFKHAECLEGEFASLPLPLGAEQAGKRGFSEASALKHVKYLTSLGPHPVGSDALDLAVQHANASFNHEAEKIKKTAHWDVDVQVELFHTDIGANRLAGGLFKGKTLLYSDLKHVILRIVPKYLPEAEENLILVSSHIDTVSTTEGAGDCSSCVGVMLELARGVAQWAHGFKSGVLFLFNTGEEEGLDGAHSFITQHHWRNSVRFAVDLEAMGISGKSTLFQGTHQWALESFAAVAKYPSAQIATQDVFRSGAIKSATDFQIYEEVAGLPGLDFAYTDTTSVYHTKKLEQGDSFPKKKNEVIDLDVMNDKMELLKPGSLQHNGENMLAFLLHAASSPKFMKDAHQAKQESTEQKKAIFFDILGKYMVVYPQRLATMFHNSIIFQSLLIWGTSLLMGGRPGLMSFGISCLSIILTLIFSIFLPVVVAFALPHICPFPVPFVGNPWLVIGLFGSPALLGAFIGQHFGFILLKRHIQEVYSRTKPGLTGNTMDYIVGLEAERWIFKSGFVQWLIVLIVGTYLKVGASYIALIWLVSPAFAYGLMEATLTPVRSPKQLKVFTLVLALAVPVMSSAGLFIRLVDVMVGSIVRADRNPGGLPDWLGNVVVAVAIAIVVSFTFVYLLSYVHISGAKKTLLSVLCAFFGLALVLVSSGIVPAFTEDIARSVNVVHVVDTTRTNDGNTEPLSYVSLFSNMPGKLTQELMDLRGEEFSCGKNMTTDFVTFTVKYGCRSYKGSSTGWSKSEVPVLHVESDSATDDARRTVVSVDTKSSTRWSLAINMQEIDDFTVQVESDKLVQLGGKSEVDGWHTIQFAGGKNAPTKFQLTLFWSSKATQASPKEANAEDPPLLVKLRTDVNRVTPMVETVLEKLPRWCAAFGKSTSPYTLAFFTALPLFLSIFRRRTLRAPTL</sequence>
<feature type="domain" description="Peptidase M28" evidence="19">
    <location>
        <begin position="123"/>
        <end position="291"/>
    </location>
</feature>
<evidence type="ECO:0000256" key="13">
    <source>
        <dbReference type="ARBA" id="ARBA00022833"/>
    </source>
</evidence>
<keyword evidence="8" id="KW-0645">Protease</keyword>
<dbReference type="PANTHER" id="PTHR12147:SF58">
    <property type="entry name" value="VACUOLAR MEMBRANE PROTEASE"/>
    <property type="match status" value="1"/>
</dbReference>
<dbReference type="Pfam" id="PF04389">
    <property type="entry name" value="Peptidase_M28"/>
    <property type="match status" value="1"/>
</dbReference>
<keyword evidence="17" id="KW-0325">Glycoprotein</keyword>
<dbReference type="SUPFAM" id="SSF53187">
    <property type="entry name" value="Zn-dependent exopeptidases"/>
    <property type="match status" value="1"/>
</dbReference>
<organism evidence="20">
    <name type="scientific">Triticum urartu</name>
    <name type="common">Red wild einkorn</name>
    <name type="synonym">Crithodium urartu</name>
    <dbReference type="NCBI Taxonomy" id="4572"/>
    <lineage>
        <taxon>Eukaryota</taxon>
        <taxon>Viridiplantae</taxon>
        <taxon>Streptophyta</taxon>
        <taxon>Embryophyta</taxon>
        <taxon>Tracheophyta</taxon>
        <taxon>Spermatophyta</taxon>
        <taxon>Magnoliopsida</taxon>
        <taxon>Liliopsida</taxon>
        <taxon>Poales</taxon>
        <taxon>Poaceae</taxon>
        <taxon>BOP clade</taxon>
        <taxon>Pooideae</taxon>
        <taxon>Triticodae</taxon>
        <taxon>Triticeae</taxon>
        <taxon>Triticinae</taxon>
        <taxon>Triticum</taxon>
    </lineage>
</organism>
<name>M7ZKY9_TRIUA</name>
<evidence type="ECO:0000256" key="1">
    <source>
        <dbReference type="ARBA" id="ARBA00001947"/>
    </source>
</evidence>
<dbReference type="InterPro" id="IPR048024">
    <property type="entry name" value="Fxna-like_M28_dom"/>
</dbReference>
<keyword evidence="10" id="KW-0479">Metal-binding</keyword>
<dbReference type="PANTHER" id="PTHR12147">
    <property type="entry name" value="METALLOPEPTIDASE M28 FAMILY MEMBER"/>
    <property type="match status" value="1"/>
</dbReference>
<keyword evidence="14" id="KW-1133">Transmembrane helix</keyword>
<evidence type="ECO:0000259" key="19">
    <source>
        <dbReference type="Pfam" id="PF04389"/>
    </source>
</evidence>
<evidence type="ECO:0000256" key="14">
    <source>
        <dbReference type="ARBA" id="ARBA00022989"/>
    </source>
</evidence>
<evidence type="ECO:0000256" key="11">
    <source>
        <dbReference type="ARBA" id="ARBA00022801"/>
    </source>
</evidence>
<dbReference type="CDD" id="cd03875">
    <property type="entry name" value="M28_Fxna_like"/>
    <property type="match status" value="1"/>
</dbReference>
<comment type="subcellular location">
    <subcellularLocation>
        <location evidence="4">Endoplasmic reticulum membrane</location>
        <topology evidence="4">Multi-pass membrane protein</topology>
    </subcellularLocation>
    <subcellularLocation>
        <location evidence="3">Vacuole membrane</location>
        <topology evidence="3">Multi-pass membrane protein</topology>
    </subcellularLocation>
</comment>
<dbReference type="GO" id="GO:0005774">
    <property type="term" value="C:vacuolar membrane"/>
    <property type="evidence" value="ECO:0007669"/>
    <property type="project" value="UniProtKB-SubCell"/>
</dbReference>
<keyword evidence="13" id="KW-0862">Zinc</keyword>
<dbReference type="AlphaFoldDB" id="M7ZKY9"/>
<reference evidence="20" key="1">
    <citation type="journal article" date="2013" name="Nature">
        <title>Draft genome of the wheat A-genome progenitor Triticum urartu.</title>
        <authorList>
            <person name="Ling H.Q."/>
            <person name="Zhao S."/>
            <person name="Liu D."/>
            <person name="Wang J."/>
            <person name="Sun H."/>
            <person name="Zhang C."/>
            <person name="Fan H."/>
            <person name="Li D."/>
            <person name="Dong L."/>
            <person name="Tao Y."/>
            <person name="Gao C."/>
            <person name="Wu H."/>
            <person name="Li Y."/>
            <person name="Cui Y."/>
            <person name="Guo X."/>
            <person name="Zheng S."/>
            <person name="Wang B."/>
            <person name="Yu K."/>
            <person name="Liang Q."/>
            <person name="Yang W."/>
            <person name="Lou X."/>
            <person name="Chen J."/>
            <person name="Feng M."/>
            <person name="Jian J."/>
            <person name="Zhang X."/>
            <person name="Luo G."/>
            <person name="Jiang Y."/>
            <person name="Liu J."/>
            <person name="Wang Z."/>
            <person name="Sha Y."/>
            <person name="Zhang B."/>
            <person name="Wu H."/>
            <person name="Tang D."/>
            <person name="Shen Q."/>
            <person name="Xue P."/>
            <person name="Zou S."/>
            <person name="Wang X."/>
            <person name="Liu X."/>
            <person name="Wang F."/>
            <person name="Yang Y."/>
            <person name="An X."/>
            <person name="Dong Z."/>
            <person name="Zhang K."/>
            <person name="Zhang X."/>
            <person name="Luo M.C."/>
            <person name="Dvorak J."/>
            <person name="Tong Y."/>
            <person name="Wang J."/>
            <person name="Yang H."/>
            <person name="Li Z."/>
            <person name="Wang D."/>
            <person name="Zhang A."/>
            <person name="Wang J."/>
        </authorList>
    </citation>
    <scope>NUCLEOTIDE SEQUENCE</scope>
</reference>
<keyword evidence="7" id="KW-0926">Vacuole</keyword>
<evidence type="ECO:0000256" key="18">
    <source>
        <dbReference type="ARBA" id="ARBA00031512"/>
    </source>
</evidence>
<dbReference type="GO" id="GO:0008235">
    <property type="term" value="F:metalloexopeptidase activity"/>
    <property type="evidence" value="ECO:0007669"/>
    <property type="project" value="InterPro"/>
</dbReference>
<gene>
    <name evidence="20" type="ORF">TRIUR3_24353</name>
</gene>
<keyword evidence="11" id="KW-0378">Hydrolase</keyword>
<evidence type="ECO:0000256" key="6">
    <source>
        <dbReference type="ARBA" id="ARBA00017435"/>
    </source>
</evidence>
<evidence type="ECO:0000256" key="10">
    <source>
        <dbReference type="ARBA" id="ARBA00022723"/>
    </source>
</evidence>
<evidence type="ECO:0000256" key="2">
    <source>
        <dbReference type="ARBA" id="ARBA00003273"/>
    </source>
</evidence>
<dbReference type="GO" id="GO:0006508">
    <property type="term" value="P:proteolysis"/>
    <property type="evidence" value="ECO:0007669"/>
    <property type="project" value="UniProtKB-KW"/>
</dbReference>
<keyword evidence="15" id="KW-0482">Metalloprotease</keyword>
<dbReference type="GO" id="GO:0005789">
    <property type="term" value="C:endoplasmic reticulum membrane"/>
    <property type="evidence" value="ECO:0007669"/>
    <property type="project" value="UniProtKB-SubCell"/>
</dbReference>
<dbReference type="EMBL" id="KD250102">
    <property type="protein sequence ID" value="EMS48754.1"/>
    <property type="molecule type" value="Genomic_DNA"/>
</dbReference>
<keyword evidence="12" id="KW-0256">Endoplasmic reticulum</keyword>
<dbReference type="Gene3D" id="3.40.630.10">
    <property type="entry name" value="Zn peptidases"/>
    <property type="match status" value="1"/>
</dbReference>
<keyword evidence="16" id="KW-0472">Membrane</keyword>